<reference evidence="2" key="1">
    <citation type="journal article" date="2021" name="PeerJ">
        <title>Extensive microbial diversity within the chicken gut microbiome revealed by metagenomics and culture.</title>
        <authorList>
            <person name="Gilroy R."/>
            <person name="Ravi A."/>
            <person name="Getino M."/>
            <person name="Pursley I."/>
            <person name="Horton D.L."/>
            <person name="Alikhan N.F."/>
            <person name="Baker D."/>
            <person name="Gharbi K."/>
            <person name="Hall N."/>
            <person name="Watson M."/>
            <person name="Adriaenssens E.M."/>
            <person name="Foster-Nyarko E."/>
            <person name="Jarju S."/>
            <person name="Secka A."/>
            <person name="Antonio M."/>
            <person name="Oren A."/>
            <person name="Chaudhuri R.R."/>
            <person name="La Ragione R."/>
            <person name="Hildebrand F."/>
            <person name="Pallen M.J."/>
        </authorList>
    </citation>
    <scope>NUCLEOTIDE SEQUENCE</scope>
    <source>
        <strain evidence="2">CHK179-5677</strain>
    </source>
</reference>
<keyword evidence="2" id="KW-0808">Transferase</keyword>
<dbReference type="PANTHER" id="PTHR43591">
    <property type="entry name" value="METHYLTRANSFERASE"/>
    <property type="match status" value="1"/>
</dbReference>
<proteinExistence type="predicted"/>
<dbReference type="GO" id="GO:0032259">
    <property type="term" value="P:methylation"/>
    <property type="evidence" value="ECO:0007669"/>
    <property type="project" value="UniProtKB-KW"/>
</dbReference>
<dbReference type="RefSeq" id="WP_295369647.1">
    <property type="nucleotide sequence ID" value="NZ_DYUC01000006.1"/>
</dbReference>
<sequence>MSYDALEEMSAFFSRRCSIYDTVHPATIDGGPESKQVPARWLPEGTCRLLDLGVGTGLELEAVFRRFPDVRVTGLDICGDMLAVLREKYPGRRLELHQASYLDYDFGSGRYDAALSVMSLHHYAPAVKTALYRRICRALKPGGVYVECDYMLSEHEYQNPFAQEALLFAQYRRLQEEQHLDPGLEYHFDTPCAVPHQKEMLLEAGFRSAEEVWRRKNTVVLVARAPTGPED</sequence>
<dbReference type="Pfam" id="PF13649">
    <property type="entry name" value="Methyltransf_25"/>
    <property type="match status" value="1"/>
</dbReference>
<reference evidence="2" key="2">
    <citation type="submission" date="2021-09" db="EMBL/GenBank/DDBJ databases">
        <authorList>
            <person name="Gilroy R."/>
        </authorList>
    </citation>
    <scope>NUCLEOTIDE SEQUENCE</scope>
    <source>
        <strain evidence="2">CHK179-5677</strain>
    </source>
</reference>
<keyword evidence="2" id="KW-0489">Methyltransferase</keyword>
<evidence type="ECO:0000313" key="2">
    <source>
        <dbReference type="EMBL" id="HJG85501.1"/>
    </source>
</evidence>
<dbReference type="Gene3D" id="3.40.50.150">
    <property type="entry name" value="Vaccinia Virus protein VP39"/>
    <property type="match status" value="1"/>
</dbReference>
<protein>
    <submittedName>
        <fullName evidence="2">Class I SAM-dependent methyltransferase</fullName>
    </submittedName>
</protein>
<organism evidence="2 3">
    <name type="scientific">Pseudoflavonifractor capillosus</name>
    <dbReference type="NCBI Taxonomy" id="106588"/>
    <lineage>
        <taxon>Bacteria</taxon>
        <taxon>Bacillati</taxon>
        <taxon>Bacillota</taxon>
        <taxon>Clostridia</taxon>
        <taxon>Eubacteriales</taxon>
        <taxon>Oscillospiraceae</taxon>
        <taxon>Pseudoflavonifractor</taxon>
    </lineage>
</organism>
<accession>A0A921MK38</accession>
<dbReference type="CDD" id="cd02440">
    <property type="entry name" value="AdoMet_MTases"/>
    <property type="match status" value="1"/>
</dbReference>
<dbReference type="InterPro" id="IPR041698">
    <property type="entry name" value="Methyltransf_25"/>
</dbReference>
<comment type="caution">
    <text evidence="2">The sequence shown here is derived from an EMBL/GenBank/DDBJ whole genome shotgun (WGS) entry which is preliminary data.</text>
</comment>
<dbReference type="GO" id="GO:0008168">
    <property type="term" value="F:methyltransferase activity"/>
    <property type="evidence" value="ECO:0007669"/>
    <property type="project" value="UniProtKB-KW"/>
</dbReference>
<dbReference type="EMBL" id="DYUC01000006">
    <property type="protein sequence ID" value="HJG85501.1"/>
    <property type="molecule type" value="Genomic_DNA"/>
</dbReference>
<gene>
    <name evidence="2" type="ORF">K8V01_00500</name>
</gene>
<dbReference type="PANTHER" id="PTHR43591:SF110">
    <property type="entry name" value="RHODANESE DOMAIN-CONTAINING PROTEIN"/>
    <property type="match status" value="1"/>
</dbReference>
<dbReference type="Proteomes" id="UP000760668">
    <property type="component" value="Unassembled WGS sequence"/>
</dbReference>
<dbReference type="InterPro" id="IPR029063">
    <property type="entry name" value="SAM-dependent_MTases_sf"/>
</dbReference>
<dbReference type="SUPFAM" id="SSF53335">
    <property type="entry name" value="S-adenosyl-L-methionine-dependent methyltransferases"/>
    <property type="match status" value="1"/>
</dbReference>
<dbReference type="AlphaFoldDB" id="A0A921MK38"/>
<evidence type="ECO:0000313" key="3">
    <source>
        <dbReference type="Proteomes" id="UP000760668"/>
    </source>
</evidence>
<feature type="domain" description="Methyltransferase" evidence="1">
    <location>
        <begin position="50"/>
        <end position="143"/>
    </location>
</feature>
<name>A0A921MK38_9FIRM</name>
<evidence type="ECO:0000259" key="1">
    <source>
        <dbReference type="Pfam" id="PF13649"/>
    </source>
</evidence>